<accession>A0A1G6T0N8</accession>
<evidence type="ECO:0008006" key="4">
    <source>
        <dbReference type="Google" id="ProtNLM"/>
    </source>
</evidence>
<sequence>MRFTGKTKLLVGVAAAALTLSACSGDPASTPSSTGGKSTEASAAAKTGFESLKMLSDAVGKKSESAKSAHMKFTGDMGGQSLTGEGDFSFGAETAMQMTMTMPGGEMTMLFVDNVIYFKSPRELEPGKPWVKMDLNGDNPMAKTVGGSLDSIKQVDPSKMLEQLADAGEITSTKEETIDGKETTHYSITVDVAKLGNQGLGMDKAAIAELEKSGVKTLPVEAWVDGDDLPVRFVTEVPAAGQKVKIQADYSDWGKTVDITAPPASQVAELPGS</sequence>
<dbReference type="AlphaFoldDB" id="A0A1G6T0N8"/>
<dbReference type="InterPro" id="IPR029046">
    <property type="entry name" value="LolA/LolB/LppX"/>
</dbReference>
<protein>
    <recommendedName>
        <fullName evidence="4">Lipoprotein LprG</fullName>
    </recommendedName>
</protein>
<evidence type="ECO:0000256" key="1">
    <source>
        <dbReference type="SAM" id="SignalP"/>
    </source>
</evidence>
<gene>
    <name evidence="2" type="ORF">SAMN05216174_108258</name>
</gene>
<feature type="signal peptide" evidence="1">
    <location>
        <begin position="1"/>
        <end position="24"/>
    </location>
</feature>
<dbReference type="OrthoDB" id="3427828at2"/>
<dbReference type="Proteomes" id="UP000199501">
    <property type="component" value="Unassembled WGS sequence"/>
</dbReference>
<reference evidence="3" key="1">
    <citation type="submission" date="2016-10" db="EMBL/GenBank/DDBJ databases">
        <authorList>
            <person name="Varghese N."/>
            <person name="Submissions S."/>
        </authorList>
    </citation>
    <scope>NUCLEOTIDE SEQUENCE [LARGE SCALE GENOMIC DNA]</scope>
    <source>
        <strain evidence="3">IBRC-M 10403</strain>
    </source>
</reference>
<dbReference type="SUPFAM" id="SSF89392">
    <property type="entry name" value="Prokaryotic lipoproteins and lipoprotein localization factors"/>
    <property type="match status" value="1"/>
</dbReference>
<dbReference type="Gene3D" id="2.50.20.20">
    <property type="match status" value="1"/>
</dbReference>
<proteinExistence type="predicted"/>
<dbReference type="RefSeq" id="WP_091452266.1">
    <property type="nucleotide sequence ID" value="NZ_FMZZ01000008.1"/>
</dbReference>
<evidence type="ECO:0000313" key="3">
    <source>
        <dbReference type="Proteomes" id="UP000199501"/>
    </source>
</evidence>
<evidence type="ECO:0000313" key="2">
    <source>
        <dbReference type="EMBL" id="SDD21915.1"/>
    </source>
</evidence>
<dbReference type="STRING" id="1271860.SAMN05216174_108258"/>
<feature type="chain" id="PRO_5038390900" description="Lipoprotein LprG" evidence="1">
    <location>
        <begin position="25"/>
        <end position="273"/>
    </location>
</feature>
<organism evidence="2 3">
    <name type="scientific">Actinokineospora iranica</name>
    <dbReference type="NCBI Taxonomy" id="1271860"/>
    <lineage>
        <taxon>Bacteria</taxon>
        <taxon>Bacillati</taxon>
        <taxon>Actinomycetota</taxon>
        <taxon>Actinomycetes</taxon>
        <taxon>Pseudonocardiales</taxon>
        <taxon>Pseudonocardiaceae</taxon>
        <taxon>Actinokineospora</taxon>
    </lineage>
</organism>
<dbReference type="EMBL" id="FMZZ01000008">
    <property type="protein sequence ID" value="SDD21915.1"/>
    <property type="molecule type" value="Genomic_DNA"/>
</dbReference>
<keyword evidence="1" id="KW-0732">Signal</keyword>
<name>A0A1G6T0N8_9PSEU</name>
<dbReference type="PROSITE" id="PS51257">
    <property type="entry name" value="PROKAR_LIPOPROTEIN"/>
    <property type="match status" value="1"/>
</dbReference>
<keyword evidence="3" id="KW-1185">Reference proteome</keyword>